<dbReference type="SUPFAM" id="SSF81383">
    <property type="entry name" value="F-box domain"/>
    <property type="match status" value="1"/>
</dbReference>
<dbReference type="CDD" id="cd22160">
    <property type="entry name" value="F-box_AtFBL13-like"/>
    <property type="match status" value="1"/>
</dbReference>
<dbReference type="Pfam" id="PF24758">
    <property type="entry name" value="LRR_At5g56370"/>
    <property type="match status" value="1"/>
</dbReference>
<protein>
    <submittedName>
        <fullName evidence="4">F-box/FBD/LRR-repeat protein</fullName>
    </submittedName>
</protein>
<accession>A0ABD0ZKN8</accession>
<feature type="domain" description="FBD" evidence="2">
    <location>
        <begin position="365"/>
        <end position="406"/>
    </location>
</feature>
<dbReference type="Pfam" id="PF08387">
    <property type="entry name" value="FBD"/>
    <property type="match status" value="1"/>
</dbReference>
<dbReference type="PANTHER" id="PTHR31900:SF28">
    <property type="entry name" value="FBD DOMAIN-CONTAINING PROTEIN"/>
    <property type="match status" value="1"/>
</dbReference>
<dbReference type="Gene3D" id="3.80.10.10">
    <property type="entry name" value="Ribonuclease Inhibitor"/>
    <property type="match status" value="1"/>
</dbReference>
<evidence type="ECO:0000259" key="3">
    <source>
        <dbReference type="Pfam" id="PF24758"/>
    </source>
</evidence>
<dbReference type="InterPro" id="IPR055411">
    <property type="entry name" value="LRR_FXL15/At3g58940/PEG3-like"/>
</dbReference>
<dbReference type="AlphaFoldDB" id="A0ABD0ZKN8"/>
<dbReference type="InterPro" id="IPR032675">
    <property type="entry name" value="LRR_dom_sf"/>
</dbReference>
<feature type="domain" description="F-box/LRR-repeat protein 15/At3g58940/PEG3-like LRR" evidence="3">
    <location>
        <begin position="97"/>
        <end position="253"/>
    </location>
</feature>
<reference evidence="4 5" key="1">
    <citation type="submission" date="2024-04" db="EMBL/GenBank/DDBJ databases">
        <title>Genome assembly C_amara_ONT_v2.</title>
        <authorList>
            <person name="Yant L."/>
            <person name="Moore C."/>
            <person name="Slenker M."/>
        </authorList>
    </citation>
    <scope>NUCLEOTIDE SEQUENCE [LARGE SCALE GENOMIC DNA]</scope>
    <source>
        <tissue evidence="4">Leaf</tissue>
    </source>
</reference>
<dbReference type="InterPro" id="IPR006566">
    <property type="entry name" value="FBD"/>
</dbReference>
<gene>
    <name evidence="4" type="ORF">V5N11_029127</name>
</gene>
<proteinExistence type="predicted"/>
<organism evidence="4 5">
    <name type="scientific">Cardamine amara subsp. amara</name>
    <dbReference type="NCBI Taxonomy" id="228776"/>
    <lineage>
        <taxon>Eukaryota</taxon>
        <taxon>Viridiplantae</taxon>
        <taxon>Streptophyta</taxon>
        <taxon>Embryophyta</taxon>
        <taxon>Tracheophyta</taxon>
        <taxon>Spermatophyta</taxon>
        <taxon>Magnoliopsida</taxon>
        <taxon>eudicotyledons</taxon>
        <taxon>Gunneridae</taxon>
        <taxon>Pentapetalae</taxon>
        <taxon>rosids</taxon>
        <taxon>malvids</taxon>
        <taxon>Brassicales</taxon>
        <taxon>Brassicaceae</taxon>
        <taxon>Cardamineae</taxon>
        <taxon>Cardamine</taxon>
    </lineage>
</organism>
<keyword evidence="5" id="KW-1185">Reference proteome</keyword>
<evidence type="ECO:0000313" key="5">
    <source>
        <dbReference type="Proteomes" id="UP001558713"/>
    </source>
</evidence>
<comment type="caution">
    <text evidence="4">The sequence shown here is derived from an EMBL/GenBank/DDBJ whole genome shotgun (WGS) entry which is preliminary data.</text>
</comment>
<dbReference type="InterPro" id="IPR053781">
    <property type="entry name" value="F-box_AtFBL13-like"/>
</dbReference>
<sequence length="414" mass="47864">MDKIIGISEDELLVKILSFLPTKAAVSTSVLSKQWKNLWKRVVKLEYDDTDSKIKPSKFRKRFRNFVKKNLQIDRESALESLYLKFSTQPFKGEDIESWVGFAVSRGVRQLSIAYSSNKRRHAMLPVSLYCCNSLVSLKLEEEIFVRIPDRVCLPSLKTLNLQSVQFCYNEEDPLRRFLPNCPVLENLTVKHIKQCGNRFSVIVPSLQSLSLEISDQNIFDEYVIDTPSLRYLKFKDQYIRRSCSIENMPKLEEADIDVASPDTKKFLEPIASVKHLSLCLKVKSAKEVYTDGIIFTQLEHLKLCTCNKYWSEVLVQLLKDSPTLRVLELYINQHSPFSSAPTVLTKKEKEKSSAPRVYWMNQLSCVPQCLMTSLESFKWIGCQGRQKEIDVYTYILNNARCLKTARVLNEVKN</sequence>
<dbReference type="InterPro" id="IPR001810">
    <property type="entry name" value="F-box_dom"/>
</dbReference>
<name>A0ABD0ZKN8_CARAN</name>
<dbReference type="InterPro" id="IPR050232">
    <property type="entry name" value="FBL13/AtMIF1-like"/>
</dbReference>
<dbReference type="PANTHER" id="PTHR31900">
    <property type="entry name" value="F-BOX/RNI SUPERFAMILY PROTEIN-RELATED"/>
    <property type="match status" value="1"/>
</dbReference>
<evidence type="ECO:0000259" key="2">
    <source>
        <dbReference type="Pfam" id="PF08387"/>
    </source>
</evidence>
<dbReference type="Pfam" id="PF00646">
    <property type="entry name" value="F-box"/>
    <property type="match status" value="1"/>
</dbReference>
<feature type="domain" description="F-box" evidence="1">
    <location>
        <begin position="10"/>
        <end position="43"/>
    </location>
</feature>
<evidence type="ECO:0000313" key="4">
    <source>
        <dbReference type="EMBL" id="KAL1195215.1"/>
    </source>
</evidence>
<dbReference type="Proteomes" id="UP001558713">
    <property type="component" value="Unassembled WGS sequence"/>
</dbReference>
<dbReference type="InterPro" id="IPR036047">
    <property type="entry name" value="F-box-like_dom_sf"/>
</dbReference>
<dbReference type="SUPFAM" id="SSF52047">
    <property type="entry name" value="RNI-like"/>
    <property type="match status" value="1"/>
</dbReference>
<evidence type="ECO:0000259" key="1">
    <source>
        <dbReference type="Pfam" id="PF00646"/>
    </source>
</evidence>
<dbReference type="EMBL" id="JBANAX010000732">
    <property type="protein sequence ID" value="KAL1195215.1"/>
    <property type="molecule type" value="Genomic_DNA"/>
</dbReference>